<evidence type="ECO:0000313" key="6">
    <source>
        <dbReference type="EMBL" id="HGF35621.1"/>
    </source>
</evidence>
<sequence>MVRKIFYYGPSMNPQFRRGDTLLIVPCSVQELQAGHVVLYRNPHGTPVVHRVVAITPNGVYTKGDNNPNVDERVLAPEDILGRVAAIERQGRTLPVPRKVPAALYLLKAQYWLRQAIAYLVQPIFRRLVAAAIFQGSLSAWKAPRLIYFSRAAGPEWQLWWGSLLLGRKKPRASQWEIRRLFRLFVDEADLPLESPALGKDAETLRAARPPRPDPPLPLVHKNIDTEIRFRL</sequence>
<accession>A0A7C3V1S2</accession>
<gene>
    <name evidence="6" type="ORF">ENW96_14780</name>
</gene>
<dbReference type="PANTHER" id="PTHR10806:SF6">
    <property type="entry name" value="SIGNAL PEPTIDASE COMPLEX CATALYTIC SUBUNIT SEC11"/>
    <property type="match status" value="1"/>
</dbReference>
<name>A0A7C3V1S2_9BACT</name>
<dbReference type="EC" id="3.4.21.89" evidence="5"/>
<dbReference type="InterPro" id="IPR001733">
    <property type="entry name" value="Peptidase_S26B"/>
</dbReference>
<evidence type="ECO:0000256" key="2">
    <source>
        <dbReference type="ARBA" id="ARBA00022692"/>
    </source>
</evidence>
<organism evidence="6">
    <name type="scientific">Desulfobacca acetoxidans</name>
    <dbReference type="NCBI Taxonomy" id="60893"/>
    <lineage>
        <taxon>Bacteria</taxon>
        <taxon>Pseudomonadati</taxon>
        <taxon>Thermodesulfobacteriota</taxon>
        <taxon>Desulfobaccia</taxon>
        <taxon>Desulfobaccales</taxon>
        <taxon>Desulfobaccaceae</taxon>
        <taxon>Desulfobacca</taxon>
    </lineage>
</organism>
<comment type="caution">
    <text evidence="6">The sequence shown here is derived from an EMBL/GenBank/DDBJ whole genome shotgun (WGS) entry which is preliminary data.</text>
</comment>
<dbReference type="EMBL" id="DTMF01000356">
    <property type="protein sequence ID" value="HGF35621.1"/>
    <property type="molecule type" value="Genomic_DNA"/>
</dbReference>
<keyword evidence="4" id="KW-0472">Membrane</keyword>
<evidence type="ECO:0000256" key="4">
    <source>
        <dbReference type="ARBA" id="ARBA00023136"/>
    </source>
</evidence>
<proteinExistence type="predicted"/>
<evidence type="ECO:0000256" key="3">
    <source>
        <dbReference type="ARBA" id="ARBA00022989"/>
    </source>
</evidence>
<dbReference type="GO" id="GO:0004252">
    <property type="term" value="F:serine-type endopeptidase activity"/>
    <property type="evidence" value="ECO:0007669"/>
    <property type="project" value="UniProtKB-UniRule"/>
</dbReference>
<dbReference type="GO" id="GO:0009003">
    <property type="term" value="F:signal peptidase activity"/>
    <property type="evidence" value="ECO:0007669"/>
    <property type="project" value="UniProtKB-EC"/>
</dbReference>
<dbReference type="CDD" id="cd06462">
    <property type="entry name" value="Peptidase_S24_S26"/>
    <property type="match status" value="1"/>
</dbReference>
<dbReference type="GO" id="GO:0016020">
    <property type="term" value="C:membrane"/>
    <property type="evidence" value="ECO:0007669"/>
    <property type="project" value="UniProtKB-SubCell"/>
</dbReference>
<dbReference type="InterPro" id="IPR036286">
    <property type="entry name" value="LexA/Signal_pep-like_sf"/>
</dbReference>
<dbReference type="SUPFAM" id="SSF51306">
    <property type="entry name" value="LexA/Signal peptidase"/>
    <property type="match status" value="1"/>
</dbReference>
<evidence type="ECO:0000256" key="5">
    <source>
        <dbReference type="NCBIfam" id="TIGR02228"/>
    </source>
</evidence>
<reference evidence="6" key="1">
    <citation type="journal article" date="2020" name="mSystems">
        <title>Genome- and Community-Level Interaction Insights into Carbon Utilization and Element Cycling Functions of Hydrothermarchaeota in Hydrothermal Sediment.</title>
        <authorList>
            <person name="Zhou Z."/>
            <person name="Liu Y."/>
            <person name="Xu W."/>
            <person name="Pan J."/>
            <person name="Luo Z.H."/>
            <person name="Li M."/>
        </authorList>
    </citation>
    <scope>NUCLEOTIDE SEQUENCE [LARGE SCALE GENOMIC DNA]</scope>
    <source>
        <strain evidence="6">SpSt-897</strain>
    </source>
</reference>
<keyword evidence="6" id="KW-0378">Hydrolase</keyword>
<dbReference type="AlphaFoldDB" id="A0A7C3V1S2"/>
<dbReference type="NCBIfam" id="TIGR02228">
    <property type="entry name" value="sigpep_I_arch"/>
    <property type="match status" value="1"/>
</dbReference>
<protein>
    <recommendedName>
        <fullName evidence="5">Signal peptidase I</fullName>
        <ecNumber evidence="5">3.4.21.89</ecNumber>
    </recommendedName>
</protein>
<comment type="subcellular location">
    <subcellularLocation>
        <location evidence="1">Membrane</location>
    </subcellularLocation>
</comment>
<dbReference type="GO" id="GO:0006465">
    <property type="term" value="P:signal peptide processing"/>
    <property type="evidence" value="ECO:0007669"/>
    <property type="project" value="UniProtKB-UniRule"/>
</dbReference>
<keyword evidence="2" id="KW-0812">Transmembrane</keyword>
<evidence type="ECO:0000256" key="1">
    <source>
        <dbReference type="ARBA" id="ARBA00004370"/>
    </source>
</evidence>
<dbReference type="PANTHER" id="PTHR10806">
    <property type="entry name" value="SIGNAL PEPTIDASE COMPLEX CATALYTIC SUBUNIT SEC11"/>
    <property type="match status" value="1"/>
</dbReference>
<keyword evidence="3" id="KW-1133">Transmembrane helix</keyword>